<proteinExistence type="predicted"/>
<protein>
    <recommendedName>
        <fullName evidence="2">histidine kinase</fullName>
        <ecNumber evidence="2">2.7.13.3</ecNumber>
    </recommendedName>
</protein>
<evidence type="ECO:0000256" key="2">
    <source>
        <dbReference type="ARBA" id="ARBA00012438"/>
    </source>
</evidence>
<keyword evidence="5" id="KW-1185">Reference proteome</keyword>
<dbReference type="SMART" id="SM00387">
    <property type="entry name" value="HATPase_c"/>
    <property type="match status" value="1"/>
</dbReference>
<comment type="caution">
    <text evidence="4">The sequence shown here is derived from an EMBL/GenBank/DDBJ whole genome shotgun (WGS) entry which is preliminary data.</text>
</comment>
<dbReference type="InterPro" id="IPR003594">
    <property type="entry name" value="HATPase_dom"/>
</dbReference>
<comment type="catalytic activity">
    <reaction evidence="1">
        <text>ATP + protein L-histidine = ADP + protein N-phospho-L-histidine.</text>
        <dbReference type="EC" id="2.7.13.3"/>
    </reaction>
</comment>
<dbReference type="InterPro" id="IPR035965">
    <property type="entry name" value="PAS-like_dom_sf"/>
</dbReference>
<dbReference type="PANTHER" id="PTHR43065">
    <property type="entry name" value="SENSOR HISTIDINE KINASE"/>
    <property type="match status" value="1"/>
</dbReference>
<evidence type="ECO:0000313" key="4">
    <source>
        <dbReference type="EMBL" id="GHG63023.1"/>
    </source>
</evidence>
<dbReference type="InterPro" id="IPR004358">
    <property type="entry name" value="Sig_transdc_His_kin-like_C"/>
</dbReference>
<dbReference type="Gene3D" id="3.30.565.10">
    <property type="entry name" value="Histidine kinase-like ATPase, C-terminal domain"/>
    <property type="match status" value="1"/>
</dbReference>
<reference evidence="5" key="1">
    <citation type="journal article" date="2019" name="Int. J. Syst. Evol. Microbiol.">
        <title>The Global Catalogue of Microorganisms (GCM) 10K type strain sequencing project: providing services to taxonomists for standard genome sequencing and annotation.</title>
        <authorList>
            <consortium name="The Broad Institute Genomics Platform"/>
            <consortium name="The Broad Institute Genome Sequencing Center for Infectious Disease"/>
            <person name="Wu L."/>
            <person name="Ma J."/>
        </authorList>
    </citation>
    <scope>NUCLEOTIDE SEQUENCE [LARGE SCALE GENOMIC DNA]</scope>
    <source>
        <strain evidence="5">CGMCC 1.7003</strain>
    </source>
</reference>
<sequence length="553" mass="61992">MLDFEMIADSTLDLEIWMDLQGQAHWVNPLVADSLGYQREMLLHQPDFPRNLLVASFKQRFAKILEQVKSGQTVNDIDIELQHCSGKHLPAALSAKVILQNQAPIAIRMSIRLIAEPSRLDSAIRQVFHYQASAGLESPLFNLCQALFYVAECDNLALFDKAGNEYQLRYATKALQAPLTAEEHRVLNTASEQIFYLATNNESFKKQPILNYQADSLIAVALPDTGQQISAILVAVFAKPLPQPLLTKTLFHFFTPQLTAELKRHYAEQYILKLNTELESIIAERTQELEQTLTHLKLTQQQLVHSEKMASLTLLVSGVAHKLNTPIANVLISSDHLREEITDIKLLSEQTKLSKQRFENFLEKSLDASRIILSNINKASSLVNSFKNLAFAASEERVDTISLFTLFNRVSTLLAVEFESLPHISWPQEATEIVVTTYPHLLTQVLLQIVTNAIHHAFDNIAQPQITVSACIQNQQWLELVIADNGVGIAPENLSKIFDPFFGKNLNTGTGGLGLYFCYNLVTGPLKGQICARAELNKGTEILLRLPITINYQ</sequence>
<dbReference type="Proteomes" id="UP000659697">
    <property type="component" value="Unassembled WGS sequence"/>
</dbReference>
<evidence type="ECO:0000256" key="1">
    <source>
        <dbReference type="ARBA" id="ARBA00000085"/>
    </source>
</evidence>
<dbReference type="Pfam" id="PF02518">
    <property type="entry name" value="HATPase_c"/>
    <property type="match status" value="1"/>
</dbReference>
<evidence type="ECO:0000313" key="5">
    <source>
        <dbReference type="Proteomes" id="UP000659697"/>
    </source>
</evidence>
<dbReference type="InterPro" id="IPR005467">
    <property type="entry name" value="His_kinase_dom"/>
</dbReference>
<dbReference type="EC" id="2.7.13.3" evidence="2"/>
<evidence type="ECO:0000259" key="3">
    <source>
        <dbReference type="PROSITE" id="PS50109"/>
    </source>
</evidence>
<accession>A0ABQ3KZV7</accession>
<dbReference type="PROSITE" id="PS50109">
    <property type="entry name" value="HIS_KIN"/>
    <property type="match status" value="1"/>
</dbReference>
<name>A0ABQ3KZV7_9ALTE</name>
<dbReference type="SUPFAM" id="SSF55785">
    <property type="entry name" value="PYP-like sensor domain (PAS domain)"/>
    <property type="match status" value="1"/>
</dbReference>
<dbReference type="PANTHER" id="PTHR43065:SF42">
    <property type="entry name" value="TWO-COMPONENT SENSOR PPRA"/>
    <property type="match status" value="1"/>
</dbReference>
<dbReference type="Gene3D" id="3.30.450.20">
    <property type="entry name" value="PAS domain"/>
    <property type="match status" value="1"/>
</dbReference>
<dbReference type="InterPro" id="IPR000014">
    <property type="entry name" value="PAS"/>
</dbReference>
<dbReference type="InterPro" id="IPR036890">
    <property type="entry name" value="HATPase_C_sf"/>
</dbReference>
<dbReference type="PRINTS" id="PR00344">
    <property type="entry name" value="BCTRLSENSOR"/>
</dbReference>
<dbReference type="Gene3D" id="1.10.287.130">
    <property type="match status" value="1"/>
</dbReference>
<organism evidence="4 5">
    <name type="scientific">Alishewanella longhuensis</name>
    <dbReference type="NCBI Taxonomy" id="1091037"/>
    <lineage>
        <taxon>Bacteria</taxon>
        <taxon>Pseudomonadati</taxon>
        <taxon>Pseudomonadota</taxon>
        <taxon>Gammaproteobacteria</taxon>
        <taxon>Alteromonadales</taxon>
        <taxon>Alteromonadaceae</taxon>
        <taxon>Alishewanella</taxon>
    </lineage>
</organism>
<dbReference type="RefSeq" id="WP_189430560.1">
    <property type="nucleotide sequence ID" value="NZ_BNAO01000002.1"/>
</dbReference>
<feature type="domain" description="Histidine kinase" evidence="3">
    <location>
        <begin position="318"/>
        <end position="550"/>
    </location>
</feature>
<dbReference type="CDD" id="cd00130">
    <property type="entry name" value="PAS"/>
    <property type="match status" value="1"/>
</dbReference>
<dbReference type="SUPFAM" id="SSF55874">
    <property type="entry name" value="ATPase domain of HSP90 chaperone/DNA topoisomerase II/histidine kinase"/>
    <property type="match status" value="1"/>
</dbReference>
<dbReference type="EMBL" id="BNAO01000002">
    <property type="protein sequence ID" value="GHG63023.1"/>
    <property type="molecule type" value="Genomic_DNA"/>
</dbReference>
<gene>
    <name evidence="4" type="ORF">GCM10010919_08360</name>
</gene>